<dbReference type="AlphaFoldDB" id="A0A6N9TQI0"/>
<organism evidence="1 2">
    <name type="scientific">Dissulfurirhabdus thermomarina</name>
    <dbReference type="NCBI Taxonomy" id="1765737"/>
    <lineage>
        <taxon>Bacteria</taxon>
        <taxon>Deltaproteobacteria</taxon>
        <taxon>Dissulfurirhabdaceae</taxon>
        <taxon>Dissulfurirhabdus</taxon>
    </lineage>
</organism>
<protein>
    <submittedName>
        <fullName evidence="1">Uncharacterized protein</fullName>
    </submittedName>
</protein>
<evidence type="ECO:0000313" key="2">
    <source>
        <dbReference type="Proteomes" id="UP000469346"/>
    </source>
</evidence>
<evidence type="ECO:0000313" key="1">
    <source>
        <dbReference type="EMBL" id="NDY43308.1"/>
    </source>
</evidence>
<dbReference type="EMBL" id="JAAGRR010000148">
    <property type="protein sequence ID" value="NDY43308.1"/>
    <property type="molecule type" value="Genomic_DNA"/>
</dbReference>
<sequence length="60" mass="6927">MKRFLCCLVWWLTAAFLVLAYILCLIVFGIFLGPRRAHEHCQPILDKMRQLADCCAGKTE</sequence>
<dbReference type="RefSeq" id="WP_163299417.1">
    <property type="nucleotide sequence ID" value="NZ_JAAGRR010000148.1"/>
</dbReference>
<proteinExistence type="predicted"/>
<accession>A0A6N9TQI0</accession>
<comment type="caution">
    <text evidence="1">The sequence shown here is derived from an EMBL/GenBank/DDBJ whole genome shotgun (WGS) entry which is preliminary data.</text>
</comment>
<reference evidence="1 2" key="1">
    <citation type="submission" date="2020-02" db="EMBL/GenBank/DDBJ databases">
        <title>Comparative genomics of sulfur disproportionating microorganisms.</title>
        <authorList>
            <person name="Ward L.M."/>
            <person name="Bertran E."/>
            <person name="Johnston D.T."/>
        </authorList>
    </citation>
    <scope>NUCLEOTIDE SEQUENCE [LARGE SCALE GENOMIC DNA]</scope>
    <source>
        <strain evidence="1 2">DSM 100025</strain>
    </source>
</reference>
<name>A0A6N9TQI0_DISTH</name>
<keyword evidence="2" id="KW-1185">Reference proteome</keyword>
<gene>
    <name evidence="1" type="ORF">G3N55_10705</name>
</gene>
<dbReference type="Proteomes" id="UP000469346">
    <property type="component" value="Unassembled WGS sequence"/>
</dbReference>